<name>A0A4Z2G643_9TELE</name>
<evidence type="ECO:0000313" key="2">
    <source>
        <dbReference type="Proteomes" id="UP000314294"/>
    </source>
</evidence>
<evidence type="ECO:0000313" key="1">
    <source>
        <dbReference type="EMBL" id="TNN49038.1"/>
    </source>
</evidence>
<keyword evidence="2" id="KW-1185">Reference proteome</keyword>
<proteinExistence type="predicted"/>
<sequence length="74" mass="8520">MRRLAMRRRVLGPKWLVTMTRRPASGNRNFEGLSFMISSTITTDPRLGRKIKPSWRGASRLLQSGTDYQLDAVR</sequence>
<dbReference type="AlphaFoldDB" id="A0A4Z2G643"/>
<gene>
    <name evidence="1" type="ORF">EYF80_040746</name>
</gene>
<dbReference type="EMBL" id="SRLO01000672">
    <property type="protein sequence ID" value="TNN49038.1"/>
    <property type="molecule type" value="Genomic_DNA"/>
</dbReference>
<organism evidence="1 2">
    <name type="scientific">Liparis tanakae</name>
    <name type="common">Tanaka's snailfish</name>
    <dbReference type="NCBI Taxonomy" id="230148"/>
    <lineage>
        <taxon>Eukaryota</taxon>
        <taxon>Metazoa</taxon>
        <taxon>Chordata</taxon>
        <taxon>Craniata</taxon>
        <taxon>Vertebrata</taxon>
        <taxon>Euteleostomi</taxon>
        <taxon>Actinopterygii</taxon>
        <taxon>Neopterygii</taxon>
        <taxon>Teleostei</taxon>
        <taxon>Neoteleostei</taxon>
        <taxon>Acanthomorphata</taxon>
        <taxon>Eupercaria</taxon>
        <taxon>Perciformes</taxon>
        <taxon>Cottioidei</taxon>
        <taxon>Cottales</taxon>
        <taxon>Liparidae</taxon>
        <taxon>Liparis</taxon>
    </lineage>
</organism>
<protein>
    <submittedName>
        <fullName evidence="1">Uncharacterized protein</fullName>
    </submittedName>
</protein>
<reference evidence="1 2" key="1">
    <citation type="submission" date="2019-03" db="EMBL/GenBank/DDBJ databases">
        <title>First draft genome of Liparis tanakae, snailfish: a comprehensive survey of snailfish specific genes.</title>
        <authorList>
            <person name="Kim W."/>
            <person name="Song I."/>
            <person name="Jeong J.-H."/>
            <person name="Kim D."/>
            <person name="Kim S."/>
            <person name="Ryu S."/>
            <person name="Song J.Y."/>
            <person name="Lee S.K."/>
        </authorList>
    </citation>
    <scope>NUCLEOTIDE SEQUENCE [LARGE SCALE GENOMIC DNA]</scope>
    <source>
        <tissue evidence="1">Muscle</tissue>
    </source>
</reference>
<comment type="caution">
    <text evidence="1">The sequence shown here is derived from an EMBL/GenBank/DDBJ whole genome shotgun (WGS) entry which is preliminary data.</text>
</comment>
<dbReference type="Proteomes" id="UP000314294">
    <property type="component" value="Unassembled WGS sequence"/>
</dbReference>
<accession>A0A4Z2G643</accession>